<evidence type="ECO:0000313" key="3">
    <source>
        <dbReference type="Proteomes" id="UP000306628"/>
    </source>
</evidence>
<protein>
    <submittedName>
        <fullName evidence="2">Uncharacterized protein</fullName>
    </submittedName>
</protein>
<dbReference type="AlphaFoldDB" id="A0A5S4GPD2"/>
<dbReference type="EMBL" id="VCKX01000040">
    <property type="protein sequence ID" value="TMR34826.1"/>
    <property type="molecule type" value="Genomic_DNA"/>
</dbReference>
<name>A0A5S4GPD2_9ACTN</name>
<organism evidence="2 3">
    <name type="scientific">Nonomuraea zeae</name>
    <dbReference type="NCBI Taxonomy" id="1642303"/>
    <lineage>
        <taxon>Bacteria</taxon>
        <taxon>Bacillati</taxon>
        <taxon>Actinomycetota</taxon>
        <taxon>Actinomycetes</taxon>
        <taxon>Streptosporangiales</taxon>
        <taxon>Streptosporangiaceae</taxon>
        <taxon>Nonomuraea</taxon>
    </lineage>
</organism>
<evidence type="ECO:0000256" key="1">
    <source>
        <dbReference type="SAM" id="MobiDB-lite"/>
    </source>
</evidence>
<keyword evidence="3" id="KW-1185">Reference proteome</keyword>
<dbReference type="Proteomes" id="UP000306628">
    <property type="component" value="Unassembled WGS sequence"/>
</dbReference>
<comment type="caution">
    <text evidence="2">The sequence shown here is derived from an EMBL/GenBank/DDBJ whole genome shotgun (WGS) entry which is preliminary data.</text>
</comment>
<proteinExistence type="predicted"/>
<feature type="region of interest" description="Disordered" evidence="1">
    <location>
        <begin position="87"/>
        <end position="116"/>
    </location>
</feature>
<gene>
    <name evidence="2" type="ORF">ETD85_15575</name>
</gene>
<sequence length="152" mass="16919">MTFPSVGERRALVRSLVAEFAPEELPDFDLMTSAYFDSPAAARRARRARDEPGAFGIDLGDPTFTNLLWGVVGGLTTEMLVSAARRGRNAWKRRRREADGPDGALPELPPEQEPVVRERARDLLHRAGREDADAAGARLAERWARRDWTPPA</sequence>
<reference evidence="2 3" key="1">
    <citation type="submission" date="2019-05" db="EMBL/GenBank/DDBJ databases">
        <title>Draft genome sequence of Nonomuraea zeae DSM 100528.</title>
        <authorList>
            <person name="Saricaoglu S."/>
            <person name="Isik K."/>
        </authorList>
    </citation>
    <scope>NUCLEOTIDE SEQUENCE [LARGE SCALE GENOMIC DNA]</scope>
    <source>
        <strain evidence="2 3">DSM 100528</strain>
    </source>
</reference>
<accession>A0A5S4GPD2</accession>
<dbReference type="RefSeq" id="WP_138690421.1">
    <property type="nucleotide sequence ID" value="NZ_JBHSAZ010000039.1"/>
</dbReference>
<evidence type="ECO:0000313" key="2">
    <source>
        <dbReference type="EMBL" id="TMR34826.1"/>
    </source>
</evidence>